<dbReference type="KEGG" id="ecq:ECED1_5015"/>
<dbReference type="AlphaFoldDB" id="B7MT41"/>
<dbReference type="Gene3D" id="3.40.50.10420">
    <property type="entry name" value="NagB/RpiA/CoA transferase-like"/>
    <property type="match status" value="1"/>
</dbReference>
<proteinExistence type="predicted"/>
<dbReference type="EMBL" id="CU928162">
    <property type="protein sequence ID" value="CAR11117.2"/>
    <property type="molecule type" value="Genomic_DNA"/>
</dbReference>
<evidence type="ECO:0000313" key="3">
    <source>
        <dbReference type="Proteomes" id="UP000000748"/>
    </source>
</evidence>
<reference evidence="3" key="1">
    <citation type="journal article" date="2009" name="PLoS Genet.">
        <title>Organised genome dynamics in the Escherichia coli species results in highly diverse adaptive paths.</title>
        <authorList>
            <person name="Touchon M."/>
            <person name="Hoede C."/>
            <person name="Tenaillon O."/>
            <person name="Barbe V."/>
            <person name="Baeriswyl S."/>
            <person name="Bidet P."/>
            <person name="Bingen E."/>
            <person name="Bonacorsi S."/>
            <person name="Bouchier C."/>
            <person name="Bouvet O."/>
            <person name="Calteau A."/>
            <person name="Chiapello H."/>
            <person name="Clermont O."/>
            <person name="Cruveiller S."/>
            <person name="Danchin A."/>
            <person name="Diard M."/>
            <person name="Dossat C."/>
            <person name="Karoui M.E."/>
            <person name="Frapy E."/>
            <person name="Garry L."/>
            <person name="Ghigo J.M."/>
            <person name="Gilles A.M."/>
            <person name="Johnson J."/>
            <person name="Le Bouguenec C."/>
            <person name="Lescat M."/>
            <person name="Mangenot S."/>
            <person name="Martinez-Jehanne V."/>
            <person name="Matic I."/>
            <person name="Nassif X."/>
            <person name="Oztas S."/>
            <person name="Petit M.A."/>
            <person name="Pichon C."/>
            <person name="Rouy Z."/>
            <person name="Ruf C.S."/>
            <person name="Schneider D."/>
            <person name="Tourret J."/>
            <person name="Vacherie B."/>
            <person name="Vallenet D."/>
            <person name="Medigue C."/>
            <person name="Rocha E.P.C."/>
            <person name="Denamur E."/>
        </authorList>
    </citation>
    <scope>NUCLEOTIDE SEQUENCE [LARGE SCALE GENOMIC DNA]</scope>
    <source>
        <strain evidence="3">ED1a</strain>
    </source>
</reference>
<dbReference type="HOGENOM" id="CLU_090664_1_0_6"/>
<dbReference type="InterPro" id="IPR024185">
    <property type="entry name" value="FTHF_cligase-like_sf"/>
</dbReference>
<dbReference type="InterPro" id="IPR003741">
    <property type="entry name" value="LUD_dom"/>
</dbReference>
<gene>
    <name evidence="2" type="ordered locus">ECED1_5015</name>
</gene>
<name>B7MT41_ECO81</name>
<sequence>MEKASVVGSSDIRRRGNFMENREEFLVAIARKLGRPVRHIPEAMPEPVNTLATTRLTELTSDQRCEAFIKFASEVMLAECVLVSPENAPSKALDICWKFGSGPVIISNDQRLVDTGITPLLQKEMGAALWDPEKGDENIHIAEKAKTGVVFAEYGLTESGGIVLFSAPERGRSVSLLPEASLFVLRKSTILPRVAQLAQKLHDMAQEGQRMPSCINLIGGPSSTADIELIKVVGVHGPVHATYLIIDDCA</sequence>
<dbReference type="InterPro" id="IPR037171">
    <property type="entry name" value="NagB/RpiA_transferase-like"/>
</dbReference>
<protein>
    <recommendedName>
        <fullName evidence="1">LUD domain-containing protein</fullName>
    </recommendedName>
</protein>
<dbReference type="SUPFAM" id="SSF100950">
    <property type="entry name" value="NagB/RpiA/CoA transferase-like"/>
    <property type="match status" value="1"/>
</dbReference>
<evidence type="ECO:0000313" key="2">
    <source>
        <dbReference type="EMBL" id="CAR11117.2"/>
    </source>
</evidence>
<organism evidence="2 3">
    <name type="scientific">Escherichia coli O81 (strain ED1a)</name>
    <dbReference type="NCBI Taxonomy" id="585397"/>
    <lineage>
        <taxon>Bacteria</taxon>
        <taxon>Pseudomonadati</taxon>
        <taxon>Pseudomonadota</taxon>
        <taxon>Gammaproteobacteria</taxon>
        <taxon>Enterobacterales</taxon>
        <taxon>Enterobacteriaceae</taxon>
        <taxon>Escherichia</taxon>
    </lineage>
</organism>
<evidence type="ECO:0000259" key="1">
    <source>
        <dbReference type="Pfam" id="PF02589"/>
    </source>
</evidence>
<dbReference type="PANTHER" id="PTHR43682:SF1">
    <property type="entry name" value="LACTATE UTILIZATION PROTEIN C"/>
    <property type="match status" value="1"/>
</dbReference>
<dbReference type="Proteomes" id="UP000000748">
    <property type="component" value="Chromosome"/>
</dbReference>
<accession>B7MT41</accession>
<feature type="domain" description="LUD" evidence="1">
    <location>
        <begin position="78"/>
        <end position="246"/>
    </location>
</feature>
<dbReference type="PANTHER" id="PTHR43682">
    <property type="entry name" value="LACTATE UTILIZATION PROTEIN C"/>
    <property type="match status" value="1"/>
</dbReference>
<dbReference type="Pfam" id="PF02589">
    <property type="entry name" value="LUD_dom"/>
    <property type="match status" value="1"/>
</dbReference>